<dbReference type="EMBL" id="CPZJ01000003">
    <property type="protein sequence ID" value="CNF36968.1"/>
    <property type="molecule type" value="Genomic_DNA"/>
</dbReference>
<comment type="similarity">
    <text evidence="1 2">Belongs to the ZraP family.</text>
</comment>
<dbReference type="Gene3D" id="1.20.120.1490">
    <property type="match status" value="1"/>
</dbReference>
<dbReference type="EMBL" id="CP046294">
    <property type="protein sequence ID" value="QGR70998.1"/>
    <property type="molecule type" value="Genomic_DNA"/>
</dbReference>
<dbReference type="GO" id="GO:0042597">
    <property type="term" value="C:periplasmic space"/>
    <property type="evidence" value="ECO:0007669"/>
    <property type="project" value="UniProtKB-SubCell"/>
</dbReference>
<dbReference type="Proteomes" id="UP000424966">
    <property type="component" value="Chromosome"/>
</dbReference>
<proteinExistence type="inferred from homology"/>
<evidence type="ECO:0000256" key="2">
    <source>
        <dbReference type="RuleBase" id="RU366051"/>
    </source>
</evidence>
<dbReference type="Proteomes" id="UP000038750">
    <property type="component" value="Unassembled WGS sequence"/>
</dbReference>
<keyword evidence="6" id="KW-1185">Reference proteome</keyword>
<keyword evidence="2" id="KW-0732">Signal</keyword>
<dbReference type="GeneID" id="58046971"/>
<protein>
    <recommendedName>
        <fullName evidence="2">Zinc resistance-associated protein</fullName>
    </recommendedName>
</protein>
<accession>A0A0T9LY34</accession>
<feature type="signal peptide" evidence="2">
    <location>
        <begin position="1"/>
        <end position="26"/>
    </location>
</feature>
<dbReference type="eggNOG" id="COG3678">
    <property type="taxonomic scope" value="Bacteria"/>
</dbReference>
<evidence type="ECO:0000256" key="1">
    <source>
        <dbReference type="ARBA" id="ARBA00044945"/>
    </source>
</evidence>
<evidence type="ECO:0000313" key="6">
    <source>
        <dbReference type="Proteomes" id="UP000424966"/>
    </source>
</evidence>
<organism evidence="3 5">
    <name type="scientific">Yersinia intermedia</name>
    <dbReference type="NCBI Taxonomy" id="631"/>
    <lineage>
        <taxon>Bacteria</taxon>
        <taxon>Pseudomonadati</taxon>
        <taxon>Pseudomonadota</taxon>
        <taxon>Gammaproteobacteria</taxon>
        <taxon>Enterobacterales</taxon>
        <taxon>Yersiniaceae</taxon>
        <taxon>Yersinia</taxon>
    </lineage>
</organism>
<reference evidence="3 5" key="1">
    <citation type="submission" date="2015-03" db="EMBL/GenBank/DDBJ databases">
        <authorList>
            <person name="Murphy D."/>
        </authorList>
    </citation>
    <scope>NUCLEOTIDE SEQUENCE [LARGE SCALE GENOMIC DNA]</scope>
    <source>
        <strain evidence="3 5">BR165/97</strain>
    </source>
</reference>
<dbReference type="KEGG" id="yin:CH53_3465"/>
<evidence type="ECO:0000313" key="3">
    <source>
        <dbReference type="EMBL" id="CNF36968.1"/>
    </source>
</evidence>
<reference evidence="4 6" key="2">
    <citation type="submission" date="2019-11" db="EMBL/GenBank/DDBJ databases">
        <title>FDA dAtabase for Regulatory Grade micrObial Sequences (FDA-ARGOS): Supporting development and validation of Infectious Disease Dx tests.</title>
        <authorList>
            <person name="Patel R."/>
            <person name="Rucinski S."/>
            <person name="Tallon L."/>
            <person name="Sadzewicz L."/>
            <person name="Vavikolanu K."/>
            <person name="Mehta A."/>
            <person name="Aluvathingal J."/>
            <person name="Nadendla S."/>
            <person name="Nandy P."/>
            <person name="Geyer C."/>
            <person name="Yan Y."/>
            <person name="Sichtig H."/>
        </authorList>
    </citation>
    <scope>NUCLEOTIDE SEQUENCE [LARGE SCALE GENOMIC DNA]</scope>
    <source>
        <strain evidence="4 6">FDAARGOS_729</strain>
    </source>
</reference>
<keyword evidence="2" id="KW-0862">Zinc</keyword>
<comment type="subcellular location">
    <subcellularLocation>
        <location evidence="2">Periplasm</location>
    </subcellularLocation>
</comment>
<dbReference type="AlphaFoldDB" id="A0A0T9LY34"/>
<comment type="function">
    <text evidence="2">Part of the Zra signaling pathway, an envelope stress response (ESR) system composed of the periplasmic accessory protein ZraP, the histidine kinase ZraS and the transcriptional regulator ZraR. The ZraPSR system contributes to antibiotic resistance and is important for membrane integrity in the presence of membrane-targeting biocides. ZraP acts as a modulator which has both a regulatory and a chaperone function. The zinc-bound form of ZraP modulates the response of the ZraPSR system by inhibiting the expression of the zra genes, probably by interacting with ZraS.</text>
</comment>
<sequence length="150" mass="16407">MKFNRTVIVTLISLSSLMGISGSVLAQPGMGNNMMNRGGGYAANLTAEQQAIYQKAFDNFQTATANLHQQLLSKQYEYNALLTRAPVDDQKVLAVSKEITALRDNIYQQRVTMETQLAKDGVPLMGHHRGMMGNTAKMGGQGPHCGRAYQ</sequence>
<dbReference type="InterPro" id="IPR025961">
    <property type="entry name" value="Metal_resist"/>
</dbReference>
<keyword evidence="2" id="KW-0574">Periplasm</keyword>
<dbReference type="RefSeq" id="WP_032906459.1">
    <property type="nucleotide sequence ID" value="NZ_CABHXJ010000090.1"/>
</dbReference>
<name>A0A0T9LY34_YERIN</name>
<evidence type="ECO:0000313" key="4">
    <source>
        <dbReference type="EMBL" id="QGR70998.1"/>
    </source>
</evidence>
<dbReference type="Pfam" id="PF13801">
    <property type="entry name" value="Metal_resist"/>
    <property type="match status" value="1"/>
</dbReference>
<gene>
    <name evidence="3" type="primary">zraP</name>
    <name evidence="3" type="ORF">ERS008530_01037</name>
    <name evidence="4" type="ORF">FOC37_11870</name>
</gene>
<dbReference type="OrthoDB" id="6572911at2"/>
<evidence type="ECO:0000313" key="5">
    <source>
        <dbReference type="Proteomes" id="UP000038750"/>
    </source>
</evidence>
<feature type="chain" id="PRO_5022266957" description="Zinc resistance-associated protein" evidence="2">
    <location>
        <begin position="27"/>
        <end position="150"/>
    </location>
</feature>